<proteinExistence type="predicted"/>
<dbReference type="Pfam" id="PF00651">
    <property type="entry name" value="BTB"/>
    <property type="match status" value="1"/>
</dbReference>
<name>A0A0N4VIF6_ENTVE</name>
<protein>
    <submittedName>
        <fullName evidence="4">BTB domain-containing protein</fullName>
    </submittedName>
</protein>
<gene>
    <name evidence="2" type="ORF">EVEC_LOCUS9952</name>
</gene>
<dbReference type="SUPFAM" id="SSF54695">
    <property type="entry name" value="POZ domain"/>
    <property type="match status" value="2"/>
</dbReference>
<reference evidence="4" key="1">
    <citation type="submission" date="2017-02" db="UniProtKB">
        <authorList>
            <consortium name="WormBaseParasite"/>
        </authorList>
    </citation>
    <scope>IDENTIFICATION</scope>
</reference>
<evidence type="ECO:0000259" key="1">
    <source>
        <dbReference type="PROSITE" id="PS50097"/>
    </source>
</evidence>
<dbReference type="PANTHER" id="PTHR16064:SF3">
    <property type="entry name" value="BTB_POZ DOMAIN-CONTAINING PROTEIN 7"/>
    <property type="match status" value="1"/>
</dbReference>
<dbReference type="Gene3D" id="3.30.710.10">
    <property type="entry name" value="Potassium Channel Kv1.1, Chain A"/>
    <property type="match status" value="2"/>
</dbReference>
<dbReference type="InterPro" id="IPR011333">
    <property type="entry name" value="SKP1/BTB/POZ_sf"/>
</dbReference>
<dbReference type="GO" id="GO:0061138">
    <property type="term" value="P:morphogenesis of a branching epithelium"/>
    <property type="evidence" value="ECO:0007669"/>
    <property type="project" value="InterPro"/>
</dbReference>
<sequence>MGAEHSSSLKRSVSGDDIDWIGPSTSHKNPVRRSRIALVFFNKCVGTRISRLNSRRKSRSLSRDIRRAFRELISSWSCTELNALCTEMESGWAVKELTDMAEGTRHPATKLAQDLVDALNSHVVTDSFVVFKGGQYPVHEAVLCSRSNYFCTSKEVVKGIATGKCRFRFPDENISLELFFAVLHYIYSGEMPSSLSAQQLQTVENVLHRLGCTSSLEDDFLTYDFEKNGDCTLIFTTNGSSSSSNKKCSLVPDYKIRCSSVIVAARSSFLKNLIIKKRQLSEPLEIVIDEHLIPRMYVPVVLHAVYTDRLDLSKILDGCQVSASSLNEVQAIAAGRRQRTPLRHAIEIYHIAVFLNLDLLARICEDILVAEMSLDTVVGLWLWSSEIGGSHYVRRQCVAFLRSEFGRICSSHLLFELDEDLLRECLLSDFVQCSEVEILESLVCWGENELVKRMEEREPNLVANTTHSISRRGVRRSDLNDQELKLILRNLLPLVRTDYILPPFHQSLNNAYKRGLLDISPNSDLSGRKYPDSRSPDINPDAHWFDNTVPRRHPCGPRILVPYINEAKAQLRRLCGNGAEVLSAFRRNDRNCYSSELERFRVVSESTEVTSSSVCSQIESKIIQILRNEDLVKRALTCGCSYHSTQAIEQVFLRVLRQMRVSEDSVRILFFNDGGQSFYVPKHYTSQPALAFSSMWPEIGLRPSSSQSNYGKAG</sequence>
<reference evidence="2 3" key="2">
    <citation type="submission" date="2018-10" db="EMBL/GenBank/DDBJ databases">
        <authorList>
            <consortium name="Pathogen Informatics"/>
        </authorList>
    </citation>
    <scope>NUCLEOTIDE SEQUENCE [LARGE SCALE GENOMIC DNA]</scope>
</reference>
<dbReference type="AlphaFoldDB" id="A0A0N4VIF6"/>
<dbReference type="EMBL" id="UXUI01010407">
    <property type="protein sequence ID" value="VDD95201.1"/>
    <property type="molecule type" value="Genomic_DNA"/>
</dbReference>
<evidence type="ECO:0000313" key="3">
    <source>
        <dbReference type="Proteomes" id="UP000274131"/>
    </source>
</evidence>
<evidence type="ECO:0000313" key="2">
    <source>
        <dbReference type="EMBL" id="VDD95201.1"/>
    </source>
</evidence>
<dbReference type="SMART" id="SM00225">
    <property type="entry name" value="BTB"/>
    <property type="match status" value="2"/>
</dbReference>
<dbReference type="OrthoDB" id="2347980at2759"/>
<dbReference type="InterPro" id="IPR000210">
    <property type="entry name" value="BTB/POZ_dom"/>
</dbReference>
<dbReference type="Proteomes" id="UP000274131">
    <property type="component" value="Unassembled WGS sequence"/>
</dbReference>
<dbReference type="STRING" id="51028.A0A0N4VIF6"/>
<dbReference type="WBParaSite" id="EVEC_0001060901-mRNA-1">
    <property type="protein sequence ID" value="EVEC_0001060901-mRNA-1"/>
    <property type="gene ID" value="EVEC_0001060901"/>
</dbReference>
<organism evidence="4">
    <name type="scientific">Enterobius vermicularis</name>
    <name type="common">Human pinworm</name>
    <dbReference type="NCBI Taxonomy" id="51028"/>
    <lineage>
        <taxon>Eukaryota</taxon>
        <taxon>Metazoa</taxon>
        <taxon>Ecdysozoa</taxon>
        <taxon>Nematoda</taxon>
        <taxon>Chromadorea</taxon>
        <taxon>Rhabditida</taxon>
        <taxon>Spirurina</taxon>
        <taxon>Oxyuridomorpha</taxon>
        <taxon>Oxyuroidea</taxon>
        <taxon>Oxyuridae</taxon>
        <taxon>Enterobius</taxon>
    </lineage>
</organism>
<dbReference type="PANTHER" id="PTHR16064">
    <property type="entry name" value="BTB POZ DOMAIN CONTAINING 7"/>
    <property type="match status" value="1"/>
</dbReference>
<dbReference type="InterPro" id="IPR042345">
    <property type="entry name" value="Btbd7"/>
</dbReference>
<feature type="domain" description="BTB" evidence="1">
    <location>
        <begin position="125"/>
        <end position="195"/>
    </location>
</feature>
<keyword evidence="3" id="KW-1185">Reference proteome</keyword>
<evidence type="ECO:0000313" key="4">
    <source>
        <dbReference type="WBParaSite" id="EVEC_0001060901-mRNA-1"/>
    </source>
</evidence>
<accession>A0A0N4VIF6</accession>
<dbReference type="PROSITE" id="PS50097">
    <property type="entry name" value="BTB"/>
    <property type="match status" value="1"/>
</dbReference>